<feature type="non-terminal residue" evidence="1">
    <location>
        <position position="70"/>
    </location>
</feature>
<organism evidence="1">
    <name type="scientific">mine drainage metagenome</name>
    <dbReference type="NCBI Taxonomy" id="410659"/>
    <lineage>
        <taxon>unclassified sequences</taxon>
        <taxon>metagenomes</taxon>
        <taxon>ecological metagenomes</taxon>
    </lineage>
</organism>
<protein>
    <submittedName>
        <fullName evidence="1">Site-specific DNA methylase-like protein</fullName>
    </submittedName>
</protein>
<proteinExistence type="predicted"/>
<gene>
    <name evidence="1" type="ORF">B2A_06562</name>
</gene>
<reference evidence="1" key="2">
    <citation type="journal article" date="2014" name="ISME J.">
        <title>Microbial stratification in low pH oxic and suboxic macroscopic growths along an acid mine drainage.</title>
        <authorList>
            <person name="Mendez-Garcia C."/>
            <person name="Mesa V."/>
            <person name="Sprenger R.R."/>
            <person name="Richter M."/>
            <person name="Diez M.S."/>
            <person name="Solano J."/>
            <person name="Bargiela R."/>
            <person name="Golyshina O.V."/>
            <person name="Manteca A."/>
            <person name="Ramos J.L."/>
            <person name="Gallego J.R."/>
            <person name="Llorente I."/>
            <person name="Martins Dos Santos V.A."/>
            <person name="Jensen O.N."/>
            <person name="Pelaez A.I."/>
            <person name="Sanchez J."/>
            <person name="Ferrer M."/>
        </authorList>
    </citation>
    <scope>NUCLEOTIDE SEQUENCE</scope>
</reference>
<dbReference type="Gene3D" id="3.40.50.150">
    <property type="entry name" value="Vaccinia Virus protein VP39"/>
    <property type="match status" value="1"/>
</dbReference>
<evidence type="ECO:0000313" key="1">
    <source>
        <dbReference type="EMBL" id="EQD52363.1"/>
    </source>
</evidence>
<comment type="caution">
    <text evidence="1">The sequence shown here is derived from an EMBL/GenBank/DDBJ whole genome shotgun (WGS) entry which is preliminary data.</text>
</comment>
<dbReference type="EMBL" id="AUZZ01004651">
    <property type="protein sequence ID" value="EQD52363.1"/>
    <property type="molecule type" value="Genomic_DNA"/>
</dbReference>
<keyword evidence="1" id="KW-0808">Transferase</keyword>
<accession>T1A635</accession>
<keyword evidence="1" id="KW-0489">Methyltransferase</keyword>
<dbReference type="GO" id="GO:0032259">
    <property type="term" value="P:methylation"/>
    <property type="evidence" value="ECO:0007669"/>
    <property type="project" value="UniProtKB-KW"/>
</dbReference>
<dbReference type="SUPFAM" id="SSF53335">
    <property type="entry name" value="S-adenosyl-L-methionine-dependent methyltransferases"/>
    <property type="match status" value="1"/>
</dbReference>
<reference evidence="1" key="1">
    <citation type="submission" date="2013-08" db="EMBL/GenBank/DDBJ databases">
        <authorList>
            <person name="Mendez C."/>
            <person name="Richter M."/>
            <person name="Ferrer M."/>
            <person name="Sanchez J."/>
        </authorList>
    </citation>
    <scope>NUCLEOTIDE SEQUENCE</scope>
</reference>
<dbReference type="GO" id="GO:0008168">
    <property type="term" value="F:methyltransferase activity"/>
    <property type="evidence" value="ECO:0007669"/>
    <property type="project" value="UniProtKB-KW"/>
</dbReference>
<name>T1A635_9ZZZZ</name>
<sequence length="70" mass="7189">MVTKHNSTHNSVLDGVTQLNLAMNAGVIVDLFAGGGGTSTSIESALGLPVDVAINHSPDAISMHEANHPR</sequence>
<dbReference type="AlphaFoldDB" id="T1A635"/>
<dbReference type="InterPro" id="IPR029063">
    <property type="entry name" value="SAM-dependent_MTases_sf"/>
</dbReference>